<keyword evidence="12" id="KW-1185">Reference proteome</keyword>
<dbReference type="GO" id="GO:0080090">
    <property type="term" value="P:regulation of primary metabolic process"/>
    <property type="evidence" value="ECO:0007669"/>
    <property type="project" value="UniProtKB-ARBA"/>
</dbReference>
<dbReference type="PANTHER" id="PTHR43020:SF2">
    <property type="entry name" value="MITOCHONDRIAL TRNA METHYLTHIOTRANSFERASE CDK5RAP1"/>
    <property type="match status" value="1"/>
</dbReference>
<evidence type="ECO:0008006" key="13">
    <source>
        <dbReference type="Google" id="ProtNLM"/>
    </source>
</evidence>
<dbReference type="GO" id="GO:0051539">
    <property type="term" value="F:4 iron, 4 sulfur cluster binding"/>
    <property type="evidence" value="ECO:0007669"/>
    <property type="project" value="UniProtKB-KW"/>
</dbReference>
<dbReference type="InterPro" id="IPR006638">
    <property type="entry name" value="Elp3/MiaA/NifB-like_rSAM"/>
</dbReference>
<dbReference type="GO" id="GO:0005739">
    <property type="term" value="C:mitochondrion"/>
    <property type="evidence" value="ECO:0007669"/>
    <property type="project" value="TreeGrafter"/>
</dbReference>
<dbReference type="FunFam" id="3.40.50.12160:FF:000003">
    <property type="entry name" value="CDK5 regulatory subunit-associated protein 1"/>
    <property type="match status" value="1"/>
</dbReference>
<dbReference type="SUPFAM" id="SSF102114">
    <property type="entry name" value="Radical SAM enzymes"/>
    <property type="match status" value="1"/>
</dbReference>
<dbReference type="GO" id="GO:0005829">
    <property type="term" value="C:cytosol"/>
    <property type="evidence" value="ECO:0007669"/>
    <property type="project" value="TreeGrafter"/>
</dbReference>
<evidence type="ECO:0000256" key="6">
    <source>
        <dbReference type="ARBA" id="ARBA00023004"/>
    </source>
</evidence>
<dbReference type="InterPro" id="IPR013848">
    <property type="entry name" value="Methylthiotransferase_N"/>
</dbReference>
<evidence type="ECO:0000259" key="9">
    <source>
        <dbReference type="PROSITE" id="PS51449"/>
    </source>
</evidence>
<evidence type="ECO:0000256" key="2">
    <source>
        <dbReference type="ARBA" id="ARBA00009815"/>
    </source>
</evidence>
<dbReference type="Pfam" id="PF00919">
    <property type="entry name" value="UPF0004"/>
    <property type="match status" value="1"/>
</dbReference>
<feature type="domain" description="MTTase N-terminal" evidence="9">
    <location>
        <begin position="96"/>
        <end position="215"/>
    </location>
</feature>
<dbReference type="PROSITE" id="PS01278">
    <property type="entry name" value="MTTASE_RADICAL"/>
    <property type="match status" value="1"/>
</dbReference>
<dbReference type="InterPro" id="IPR005839">
    <property type="entry name" value="Methylthiotransferase"/>
</dbReference>
<dbReference type="InterPro" id="IPR002792">
    <property type="entry name" value="TRAM_dom"/>
</dbReference>
<dbReference type="PROSITE" id="PS50926">
    <property type="entry name" value="TRAM"/>
    <property type="match status" value="1"/>
</dbReference>
<dbReference type="SMART" id="SM00729">
    <property type="entry name" value="Elp3"/>
    <property type="match status" value="1"/>
</dbReference>
<reference evidence="11" key="1">
    <citation type="journal article" date="2023" name="G3 (Bethesda)">
        <title>A reference genome for the long-term kleptoplast-retaining sea slug Elysia crispata morphotype clarki.</title>
        <authorList>
            <person name="Eastman K.E."/>
            <person name="Pendleton A.L."/>
            <person name="Shaikh M.A."/>
            <person name="Suttiyut T."/>
            <person name="Ogas R."/>
            <person name="Tomko P."/>
            <person name="Gavelis G."/>
            <person name="Widhalm J.R."/>
            <person name="Wisecaver J.H."/>
        </authorList>
    </citation>
    <scope>NUCLEOTIDE SEQUENCE</scope>
    <source>
        <strain evidence="11">ECLA1</strain>
    </source>
</reference>
<keyword evidence="7" id="KW-0411">Iron-sulfur</keyword>
<dbReference type="Proteomes" id="UP001283361">
    <property type="component" value="Unassembled WGS sequence"/>
</dbReference>
<evidence type="ECO:0000313" key="12">
    <source>
        <dbReference type="Proteomes" id="UP001283361"/>
    </source>
</evidence>
<evidence type="ECO:0000259" key="10">
    <source>
        <dbReference type="PROSITE" id="PS51918"/>
    </source>
</evidence>
<comment type="cofactor">
    <cofactor evidence="1">
        <name>[4Fe-4S] cluster</name>
        <dbReference type="ChEBI" id="CHEBI:49883"/>
    </cofactor>
</comment>
<evidence type="ECO:0000256" key="7">
    <source>
        <dbReference type="ARBA" id="ARBA00023014"/>
    </source>
</evidence>
<dbReference type="NCBIfam" id="TIGR01574">
    <property type="entry name" value="miaB-methiolase"/>
    <property type="match status" value="1"/>
</dbReference>
<keyword evidence="6" id="KW-0408">Iron</keyword>
<dbReference type="InterPro" id="IPR007197">
    <property type="entry name" value="rSAM"/>
</dbReference>
<dbReference type="InterPro" id="IPR038135">
    <property type="entry name" value="Methylthiotransferase_N_sf"/>
</dbReference>
<dbReference type="AlphaFoldDB" id="A0AAE0Y6V5"/>
<dbReference type="SFLD" id="SFLDF00273">
    <property type="entry name" value="(dimethylallyl)adenosine_tRNA"/>
    <property type="match status" value="1"/>
</dbReference>
<keyword evidence="3" id="KW-0004">4Fe-4S</keyword>
<sequence length="594" mass="66463">MATGLGRSQRFLSCMVTFQKCNCGVLSKFPQLSTSTYLHKARSSSERIKKSISQTGPSLTDFLRKSQPSQPALQGVDNVMGSGSYLGVHLFPGNNRSVYIETYGCQMNVNDTEIVRSILKQSGFVNSSSIEKADVVLAMTCAIREGAEDKIWRRLHYFKALKKRRGKRHSLKIGLLGCMAERLKHKIIDQEQMVDVVCGPDAYKDLPRLLVVTSSSNQAAVNVQLSLEETYADVVPVRLNSDSPSAFVSVMRGCDNMCTYCIVPFTRGRERSRPLTSIVNEINILSEQGCKEVTLLGQNVNSYRDLSSEEHTSSPTQLSAGFKTVYKPKTGGKRFAELLEAVALVNPEMRIRFTSPHPKDFPDEVLDTINAHPNICKHIHLPAQSGNSGVLDAMGRGYTREAYLELVEHVRKAIPDVALSSDFIAGFCGESEEAHKDTLSLMDIVKYNFAFCFPYSMRQKTRAYHRLEDNIPKEVKMKRHEELHATFRKHAEVRHMSQVGERHLILVEGESKRSSLDWAGRNDANTKVVFANEPLSYGSENGKEKVLAKPGDYVVVQLTSATSLGFKGKAIYRSTLQEFEEQRKKEDRNVCASL</sequence>
<feature type="domain" description="Radical SAM core" evidence="10">
    <location>
        <begin position="240"/>
        <end position="494"/>
    </location>
</feature>
<dbReference type="SFLD" id="SFLDG01061">
    <property type="entry name" value="methylthiotransferase"/>
    <property type="match status" value="1"/>
</dbReference>
<dbReference type="PANTHER" id="PTHR43020">
    <property type="entry name" value="CDK5 REGULATORY SUBUNIT-ASSOCIATED PROTEIN 1"/>
    <property type="match status" value="1"/>
</dbReference>
<feature type="domain" description="TRAM" evidence="8">
    <location>
        <begin position="496"/>
        <end position="572"/>
    </location>
</feature>
<dbReference type="InterPro" id="IPR020612">
    <property type="entry name" value="Methylthiotransferase_CS"/>
</dbReference>
<dbReference type="PROSITE" id="PS51449">
    <property type="entry name" value="MTTASE_N"/>
    <property type="match status" value="1"/>
</dbReference>
<dbReference type="SFLD" id="SFLDS00029">
    <property type="entry name" value="Radical_SAM"/>
    <property type="match status" value="1"/>
</dbReference>
<evidence type="ECO:0000313" key="11">
    <source>
        <dbReference type="EMBL" id="KAK3734879.1"/>
    </source>
</evidence>
<evidence type="ECO:0000256" key="3">
    <source>
        <dbReference type="ARBA" id="ARBA00022485"/>
    </source>
</evidence>
<dbReference type="EMBL" id="JAWDGP010006834">
    <property type="protein sequence ID" value="KAK3734879.1"/>
    <property type="molecule type" value="Genomic_DNA"/>
</dbReference>
<accession>A0AAE0Y6V5</accession>
<dbReference type="InterPro" id="IPR023404">
    <property type="entry name" value="rSAM_horseshoe"/>
</dbReference>
<dbReference type="SFLD" id="SFLDG01082">
    <property type="entry name" value="B12-binding_domain_containing"/>
    <property type="match status" value="1"/>
</dbReference>
<dbReference type="InterPro" id="IPR058240">
    <property type="entry name" value="rSAM_sf"/>
</dbReference>
<dbReference type="PROSITE" id="PS51918">
    <property type="entry name" value="RADICAL_SAM"/>
    <property type="match status" value="1"/>
</dbReference>
<dbReference type="GO" id="GO:0046872">
    <property type="term" value="F:metal ion binding"/>
    <property type="evidence" value="ECO:0007669"/>
    <property type="project" value="UniProtKB-KW"/>
</dbReference>
<dbReference type="InterPro" id="IPR006463">
    <property type="entry name" value="MiaB_methiolase"/>
</dbReference>
<protein>
    <recommendedName>
        <fullName evidence="13">CDK5RAP1-like protein</fullName>
    </recommendedName>
</protein>
<organism evidence="11 12">
    <name type="scientific">Elysia crispata</name>
    <name type="common">lettuce slug</name>
    <dbReference type="NCBI Taxonomy" id="231223"/>
    <lineage>
        <taxon>Eukaryota</taxon>
        <taxon>Metazoa</taxon>
        <taxon>Spiralia</taxon>
        <taxon>Lophotrochozoa</taxon>
        <taxon>Mollusca</taxon>
        <taxon>Gastropoda</taxon>
        <taxon>Heterobranchia</taxon>
        <taxon>Euthyneura</taxon>
        <taxon>Panpulmonata</taxon>
        <taxon>Sacoglossa</taxon>
        <taxon>Placobranchoidea</taxon>
        <taxon>Plakobranchidae</taxon>
        <taxon>Elysia</taxon>
    </lineage>
</organism>
<evidence type="ECO:0000256" key="1">
    <source>
        <dbReference type="ARBA" id="ARBA00001966"/>
    </source>
</evidence>
<proteinExistence type="inferred from homology"/>
<evidence type="ECO:0000256" key="4">
    <source>
        <dbReference type="ARBA" id="ARBA00022691"/>
    </source>
</evidence>
<dbReference type="Gene3D" id="3.40.50.12160">
    <property type="entry name" value="Methylthiotransferase, N-terminal domain"/>
    <property type="match status" value="1"/>
</dbReference>
<dbReference type="GO" id="GO:0035597">
    <property type="term" value="F:tRNA-2-methylthio-N(6)-dimethylallyladenosine(37) synthase activity"/>
    <property type="evidence" value="ECO:0007669"/>
    <property type="project" value="TreeGrafter"/>
</dbReference>
<comment type="caution">
    <text evidence="11">The sequence shown here is derived from an EMBL/GenBank/DDBJ whole genome shotgun (WGS) entry which is preliminary data.</text>
</comment>
<dbReference type="FunFam" id="3.80.30.20:FF:000003">
    <property type="entry name" value="CDK5 regulatory subunit-associated protein 1"/>
    <property type="match status" value="1"/>
</dbReference>
<gene>
    <name evidence="11" type="ORF">RRG08_038905</name>
</gene>
<name>A0AAE0Y6V5_9GAST</name>
<evidence type="ECO:0000259" key="8">
    <source>
        <dbReference type="PROSITE" id="PS50926"/>
    </source>
</evidence>
<dbReference type="GO" id="GO:0060255">
    <property type="term" value="P:regulation of macromolecule metabolic process"/>
    <property type="evidence" value="ECO:0007669"/>
    <property type="project" value="UniProtKB-ARBA"/>
</dbReference>
<keyword evidence="5" id="KW-0479">Metal-binding</keyword>
<evidence type="ECO:0000256" key="5">
    <source>
        <dbReference type="ARBA" id="ARBA00022723"/>
    </source>
</evidence>
<dbReference type="NCBIfam" id="TIGR00089">
    <property type="entry name" value="MiaB/RimO family radical SAM methylthiotransferase"/>
    <property type="match status" value="1"/>
</dbReference>
<dbReference type="Gene3D" id="3.80.30.20">
    <property type="entry name" value="tm_1862 like domain"/>
    <property type="match status" value="1"/>
</dbReference>
<dbReference type="SFLD" id="SFLDF00413">
    <property type="entry name" value="CDK5RAP1"/>
    <property type="match status" value="1"/>
</dbReference>
<dbReference type="Pfam" id="PF04055">
    <property type="entry name" value="Radical_SAM"/>
    <property type="match status" value="1"/>
</dbReference>
<keyword evidence="4" id="KW-0949">S-adenosyl-L-methionine</keyword>
<comment type="similarity">
    <text evidence="2">Belongs to the methylthiotransferase family. MiaB subfamily.</text>
</comment>